<sequence>MSNNNEITKRLWEAADQLRANSGLKYSQFARPILGLIFLRYADYKFTRAQKELKKASKAEPEKGTMDAYIPRRKKISSLDFQAKGV</sequence>
<dbReference type="InterPro" id="IPR029063">
    <property type="entry name" value="SAM-dependent_MTases_sf"/>
</dbReference>
<gene>
    <name evidence="3" type="ORF">S12H4_62076</name>
</gene>
<dbReference type="GO" id="GO:0009307">
    <property type="term" value="P:DNA restriction-modification system"/>
    <property type="evidence" value="ECO:0007669"/>
    <property type="project" value="UniProtKB-KW"/>
</dbReference>
<proteinExistence type="predicted"/>
<dbReference type="InterPro" id="IPR022749">
    <property type="entry name" value="D12N6_MeTrfase_N"/>
</dbReference>
<comment type="caution">
    <text evidence="3">The sequence shown here is derived from an EMBL/GenBank/DDBJ whole genome shotgun (WGS) entry which is preliminary data.</text>
</comment>
<evidence type="ECO:0000256" key="1">
    <source>
        <dbReference type="ARBA" id="ARBA00022747"/>
    </source>
</evidence>
<feature type="domain" description="N6 adenine-specific DNA methyltransferase N-terminal" evidence="2">
    <location>
        <begin position="8"/>
        <end position="67"/>
    </location>
</feature>
<dbReference type="Pfam" id="PF12161">
    <property type="entry name" value="HsdM_N"/>
    <property type="match status" value="1"/>
</dbReference>
<organism evidence="3">
    <name type="scientific">marine sediment metagenome</name>
    <dbReference type="NCBI Taxonomy" id="412755"/>
    <lineage>
        <taxon>unclassified sequences</taxon>
        <taxon>metagenomes</taxon>
        <taxon>ecological metagenomes</taxon>
    </lineage>
</organism>
<feature type="non-terminal residue" evidence="3">
    <location>
        <position position="86"/>
    </location>
</feature>
<dbReference type="EMBL" id="BARW01041466">
    <property type="protein sequence ID" value="GAJ16563.1"/>
    <property type="molecule type" value="Genomic_DNA"/>
</dbReference>
<protein>
    <recommendedName>
        <fullName evidence="2">N6 adenine-specific DNA methyltransferase N-terminal domain-containing protein</fullName>
    </recommendedName>
</protein>
<reference evidence="3" key="1">
    <citation type="journal article" date="2014" name="Front. Microbiol.">
        <title>High frequency of phylogenetically diverse reductive dehalogenase-homologous genes in deep subseafloor sedimentary metagenomes.</title>
        <authorList>
            <person name="Kawai M."/>
            <person name="Futagami T."/>
            <person name="Toyoda A."/>
            <person name="Takaki Y."/>
            <person name="Nishi S."/>
            <person name="Hori S."/>
            <person name="Arai W."/>
            <person name="Tsubouchi T."/>
            <person name="Morono Y."/>
            <person name="Uchiyama I."/>
            <person name="Ito T."/>
            <person name="Fujiyama A."/>
            <person name="Inagaki F."/>
            <person name="Takami H."/>
        </authorList>
    </citation>
    <scope>NUCLEOTIDE SEQUENCE</scope>
    <source>
        <strain evidence="3">Expedition CK06-06</strain>
    </source>
</reference>
<dbReference type="SUPFAM" id="SSF53335">
    <property type="entry name" value="S-adenosyl-L-methionine-dependent methyltransferases"/>
    <property type="match status" value="1"/>
</dbReference>
<evidence type="ECO:0000313" key="3">
    <source>
        <dbReference type="EMBL" id="GAJ16563.1"/>
    </source>
</evidence>
<dbReference type="AlphaFoldDB" id="X1UGF5"/>
<dbReference type="InterPro" id="IPR038333">
    <property type="entry name" value="T1MK-like_N_sf"/>
</dbReference>
<name>X1UGF5_9ZZZZ</name>
<keyword evidence="1" id="KW-0680">Restriction system</keyword>
<accession>X1UGF5</accession>
<evidence type="ECO:0000259" key="2">
    <source>
        <dbReference type="Pfam" id="PF12161"/>
    </source>
</evidence>
<dbReference type="Gene3D" id="1.20.1260.30">
    <property type="match status" value="1"/>
</dbReference>